<dbReference type="PANTHER" id="PTHR42759">
    <property type="entry name" value="MOXR FAMILY PROTEIN"/>
    <property type="match status" value="1"/>
</dbReference>
<dbReference type="PANTHER" id="PTHR42759:SF1">
    <property type="entry name" value="MAGNESIUM-CHELATASE SUBUNIT CHLD"/>
    <property type="match status" value="1"/>
</dbReference>
<dbReference type="RefSeq" id="WP_015777555.1">
    <property type="nucleotide sequence ID" value="NC_013171.1"/>
</dbReference>
<reference evidence="2 3" key="1">
    <citation type="journal article" date="2009" name="Stand. Genomic Sci.">
        <title>Complete genome sequence of Anaerococcus prevotii type strain (PC1).</title>
        <authorList>
            <person name="Labutti K."/>
            <person name="Pukall R."/>
            <person name="Steenblock K."/>
            <person name="Glavina Del Rio T."/>
            <person name="Tice H."/>
            <person name="Copeland A."/>
            <person name="Cheng J.F."/>
            <person name="Lucas S."/>
            <person name="Chen F."/>
            <person name="Nolan M."/>
            <person name="Bruce D."/>
            <person name="Goodwin L."/>
            <person name="Pitluck S."/>
            <person name="Ivanova N."/>
            <person name="Mavromatis K."/>
            <person name="Ovchinnikova G."/>
            <person name="Pati A."/>
            <person name="Chen A."/>
            <person name="Palaniappan K."/>
            <person name="Land M."/>
            <person name="Hauser L."/>
            <person name="Chang Y.J."/>
            <person name="Jeffries C.D."/>
            <person name="Chain P."/>
            <person name="Saunders E."/>
            <person name="Brettin T."/>
            <person name="Detter J.C."/>
            <person name="Han C."/>
            <person name="Goker M."/>
            <person name="Bristow J."/>
            <person name="Eisen J.A."/>
            <person name="Markowitz V."/>
            <person name="Hugenholtz P."/>
            <person name="Kyrpides N.C."/>
            <person name="Klenk H.P."/>
            <person name="Lapidus A."/>
        </authorList>
    </citation>
    <scope>NUCLEOTIDE SEQUENCE [LARGE SCALE GENOMIC DNA]</scope>
    <source>
        <strain evidence="3">ATCC 9321 / DSM 20548 / JCM 6508 / NCTC 11806 / PC1</strain>
    </source>
</reference>
<evidence type="ECO:0000313" key="3">
    <source>
        <dbReference type="Proteomes" id="UP000002294"/>
    </source>
</evidence>
<keyword evidence="3" id="KW-1185">Reference proteome</keyword>
<proteinExistence type="predicted"/>
<dbReference type="InterPro" id="IPR011704">
    <property type="entry name" value="ATPase_dyneun-rel_AAA"/>
</dbReference>
<dbReference type="STRING" id="525919.Apre_0603"/>
<dbReference type="AlphaFoldDB" id="C7RGN4"/>
<feature type="domain" description="AAA+ ATPase" evidence="1">
    <location>
        <begin position="45"/>
        <end position="189"/>
    </location>
</feature>
<sequence length="295" mass="33338">MNYEIIDKFINENPIDDKLKARIARPKFTYIGEDILNKAVSAFLSGKNILLVGSKSTGKNVLAENLSQIFKRPMWNVSFHVNIDSQVLIGSDTLANGNVVFRDGPVTSACKYGGLLVLDEINMARNEAMAVLHSILDYRRIIDIPGNGLIEIHPATRFIATMNYNYEGTRELNEALLSRFVIIDMPTISEDDLSKIFTDNYPDLKPEIKNQLGRLFYDMKTKADAGEISDSAIDLRGIFDSLDLVKAGLKLDEAFDMCLVNKVFDSYEKILIRDVIKARFRENLSKGDVFEDYDF</sequence>
<dbReference type="GO" id="GO:0016887">
    <property type="term" value="F:ATP hydrolysis activity"/>
    <property type="evidence" value="ECO:0007669"/>
    <property type="project" value="InterPro"/>
</dbReference>
<dbReference type="EMBL" id="CP001708">
    <property type="protein sequence ID" value="ACV28645.1"/>
    <property type="molecule type" value="Genomic_DNA"/>
</dbReference>
<protein>
    <submittedName>
        <fullName evidence="2">ATPase associated with various cellular activities AAA_5</fullName>
    </submittedName>
</protein>
<dbReference type="SMART" id="SM00382">
    <property type="entry name" value="AAA"/>
    <property type="match status" value="1"/>
</dbReference>
<evidence type="ECO:0000259" key="1">
    <source>
        <dbReference type="SMART" id="SM00382"/>
    </source>
</evidence>
<dbReference type="Proteomes" id="UP000002294">
    <property type="component" value="Chromosome"/>
</dbReference>
<gene>
    <name evidence="2" type="ordered locus">Apre_0603</name>
</gene>
<evidence type="ECO:0000313" key="2">
    <source>
        <dbReference type="EMBL" id="ACV28645.1"/>
    </source>
</evidence>
<dbReference type="OrthoDB" id="9771792at2"/>
<dbReference type="Pfam" id="PF07728">
    <property type="entry name" value="AAA_5"/>
    <property type="match status" value="1"/>
</dbReference>
<dbReference type="InterPro" id="IPR027417">
    <property type="entry name" value="P-loop_NTPase"/>
</dbReference>
<dbReference type="GO" id="GO:0005524">
    <property type="term" value="F:ATP binding"/>
    <property type="evidence" value="ECO:0007669"/>
    <property type="project" value="InterPro"/>
</dbReference>
<accession>C7RGN4</accession>
<dbReference type="KEGG" id="apr:Apre_0603"/>
<dbReference type="eggNOG" id="COG0714">
    <property type="taxonomic scope" value="Bacteria"/>
</dbReference>
<dbReference type="HOGENOM" id="CLU_080347_0_0_9"/>
<dbReference type="Gene3D" id="3.40.50.300">
    <property type="entry name" value="P-loop containing nucleotide triphosphate hydrolases"/>
    <property type="match status" value="1"/>
</dbReference>
<organism evidence="2 3">
    <name type="scientific">Anaerococcus prevotii (strain ATCC 9321 / DSM 20548 / JCM 6508 / NCTC 11806 / PC1)</name>
    <name type="common">Peptostreptococcus prevotii</name>
    <name type="synonym">Peptococcus prevotii</name>
    <dbReference type="NCBI Taxonomy" id="525919"/>
    <lineage>
        <taxon>Bacteria</taxon>
        <taxon>Bacillati</taxon>
        <taxon>Bacillota</taxon>
        <taxon>Tissierellia</taxon>
        <taxon>Tissierellales</taxon>
        <taxon>Peptoniphilaceae</taxon>
        <taxon>Anaerococcus</taxon>
    </lineage>
</organism>
<name>C7RGN4_ANAPD</name>
<dbReference type="InterPro" id="IPR003593">
    <property type="entry name" value="AAA+_ATPase"/>
</dbReference>
<dbReference type="SUPFAM" id="SSF52540">
    <property type="entry name" value="P-loop containing nucleoside triphosphate hydrolases"/>
    <property type="match status" value="1"/>
</dbReference>
<dbReference type="InterPro" id="IPR050764">
    <property type="entry name" value="CbbQ/NirQ/NorQ/GpvN"/>
</dbReference>